<evidence type="ECO:0000313" key="2">
    <source>
        <dbReference type="EMBL" id="GAI53500.1"/>
    </source>
</evidence>
<name>X1QRF3_9ZZZZ</name>
<comment type="caution">
    <text evidence="2">The sequence shown here is derived from an EMBL/GenBank/DDBJ whole genome shotgun (WGS) entry which is preliminary data.</text>
</comment>
<accession>X1QRF3</accession>
<keyword evidence="1" id="KW-0812">Transmembrane</keyword>
<organism evidence="2">
    <name type="scientific">marine sediment metagenome</name>
    <dbReference type="NCBI Taxonomy" id="412755"/>
    <lineage>
        <taxon>unclassified sequences</taxon>
        <taxon>metagenomes</taxon>
        <taxon>ecological metagenomes</taxon>
    </lineage>
</organism>
<feature type="non-terminal residue" evidence="2">
    <location>
        <position position="1"/>
    </location>
</feature>
<evidence type="ECO:0000256" key="1">
    <source>
        <dbReference type="SAM" id="Phobius"/>
    </source>
</evidence>
<protein>
    <submittedName>
        <fullName evidence="2">Uncharacterized protein</fullName>
    </submittedName>
</protein>
<keyword evidence="1" id="KW-0472">Membrane</keyword>
<feature type="transmembrane region" description="Helical" evidence="1">
    <location>
        <begin position="6"/>
        <end position="25"/>
    </location>
</feature>
<proteinExistence type="predicted"/>
<sequence>NINHGIIYTGITIISGLGGYTLGRVRTAKIYEKKQKPPNNSDSPSS</sequence>
<reference evidence="2" key="1">
    <citation type="journal article" date="2014" name="Front. Microbiol.">
        <title>High frequency of phylogenetically diverse reductive dehalogenase-homologous genes in deep subseafloor sedimentary metagenomes.</title>
        <authorList>
            <person name="Kawai M."/>
            <person name="Futagami T."/>
            <person name="Toyoda A."/>
            <person name="Takaki Y."/>
            <person name="Nishi S."/>
            <person name="Hori S."/>
            <person name="Arai W."/>
            <person name="Tsubouchi T."/>
            <person name="Morono Y."/>
            <person name="Uchiyama I."/>
            <person name="Ito T."/>
            <person name="Fujiyama A."/>
            <person name="Inagaki F."/>
            <person name="Takami H."/>
        </authorList>
    </citation>
    <scope>NUCLEOTIDE SEQUENCE</scope>
    <source>
        <strain evidence="2">Expedition CK06-06</strain>
    </source>
</reference>
<dbReference type="AlphaFoldDB" id="X1QRF3"/>
<dbReference type="EMBL" id="BARV01043066">
    <property type="protein sequence ID" value="GAI53500.1"/>
    <property type="molecule type" value="Genomic_DNA"/>
</dbReference>
<keyword evidence="1" id="KW-1133">Transmembrane helix</keyword>
<gene>
    <name evidence="2" type="ORF">S06H3_64464</name>
</gene>